<gene>
    <name evidence="2" type="ORF">BMI91_12545</name>
</gene>
<evidence type="ECO:0000256" key="1">
    <source>
        <dbReference type="SAM" id="MobiDB-lite"/>
    </source>
</evidence>
<protein>
    <recommendedName>
        <fullName evidence="4">Holdfast attachment protein HfaA</fullName>
    </recommendedName>
</protein>
<proteinExistence type="predicted"/>
<evidence type="ECO:0000313" key="2">
    <source>
        <dbReference type="EMBL" id="OOY23333.1"/>
    </source>
</evidence>
<name>A0ABX3MUK5_9RHOB</name>
<reference evidence="2 3" key="1">
    <citation type="submission" date="2016-11" db="EMBL/GenBank/DDBJ databases">
        <title>A multilocus sequence analysis scheme for characterization of bacteria in the genus Thioclava.</title>
        <authorList>
            <person name="Liu Y."/>
            <person name="Shao Z."/>
        </authorList>
    </citation>
    <scope>NUCLEOTIDE SEQUENCE [LARGE SCALE GENOMIC DNA]</scope>
    <source>
        <strain evidence="2 3">TAW-CT134</strain>
    </source>
</reference>
<feature type="region of interest" description="Disordered" evidence="1">
    <location>
        <begin position="44"/>
        <end position="88"/>
    </location>
</feature>
<dbReference type="EMBL" id="MPZV01000003">
    <property type="protein sequence ID" value="OOY23333.1"/>
    <property type="molecule type" value="Genomic_DNA"/>
</dbReference>
<accession>A0ABX3MUK5</accession>
<evidence type="ECO:0008006" key="4">
    <source>
        <dbReference type="Google" id="ProtNLM"/>
    </source>
</evidence>
<dbReference type="Proteomes" id="UP000190787">
    <property type="component" value="Unassembled WGS sequence"/>
</dbReference>
<evidence type="ECO:0000313" key="3">
    <source>
        <dbReference type="Proteomes" id="UP000190787"/>
    </source>
</evidence>
<dbReference type="RefSeq" id="WP_078605150.1">
    <property type="nucleotide sequence ID" value="NZ_MPZV01000003.1"/>
</dbReference>
<keyword evidence="3" id="KW-1185">Reference proteome</keyword>
<organism evidence="2 3">
    <name type="scientific">Thioclava sediminum</name>
    <dbReference type="NCBI Taxonomy" id="1915319"/>
    <lineage>
        <taxon>Bacteria</taxon>
        <taxon>Pseudomonadati</taxon>
        <taxon>Pseudomonadota</taxon>
        <taxon>Alphaproteobacteria</taxon>
        <taxon>Rhodobacterales</taxon>
        <taxon>Paracoccaceae</taxon>
        <taxon>Thioclava</taxon>
    </lineage>
</organism>
<sequence length="137" mass="13913">MSFATQMRAPTAPPAILATGLLAALALSVIAKEAAAQSRPFYDPSSAPIASIAPQPSRGNVAVTQQQGSYNDASTTQSGHNNVAGTVQSGSGFGSSISQLGNYQTETHFQGETRLGVTRSGSSVGGNGSIGIQFELK</sequence>
<comment type="caution">
    <text evidence="2">The sequence shown here is derived from an EMBL/GenBank/DDBJ whole genome shotgun (WGS) entry which is preliminary data.</text>
</comment>
<feature type="compositionally biased region" description="Polar residues" evidence="1">
    <location>
        <begin position="62"/>
        <end position="88"/>
    </location>
</feature>